<evidence type="ECO:0000313" key="2">
    <source>
        <dbReference type="EMBL" id="CAG2210895.1"/>
    </source>
</evidence>
<dbReference type="AlphaFoldDB" id="A0A8S3RVW8"/>
<dbReference type="InterPro" id="IPR019197">
    <property type="entry name" value="Biotin-prot_ligase_N"/>
</dbReference>
<dbReference type="OrthoDB" id="10250105at2759"/>
<protein>
    <submittedName>
        <fullName evidence="2">HLCS</fullName>
        <ecNumber evidence="2">6.3.4.10</ecNumber>
        <ecNumber evidence="2">6.3.4.11</ecNumber>
        <ecNumber evidence="2">6.3.4.15</ecNumber>
        <ecNumber evidence="2">6.3.4.9</ecNumber>
    </submittedName>
</protein>
<dbReference type="InterPro" id="IPR029062">
    <property type="entry name" value="Class_I_gatase-like"/>
</dbReference>
<evidence type="ECO:0000313" key="3">
    <source>
        <dbReference type="Proteomes" id="UP000683360"/>
    </source>
</evidence>
<dbReference type="SUPFAM" id="SSF52317">
    <property type="entry name" value="Class I glutamine amidotransferase-like"/>
    <property type="match status" value="1"/>
</dbReference>
<evidence type="ECO:0000259" key="1">
    <source>
        <dbReference type="Pfam" id="PF09825"/>
    </source>
</evidence>
<dbReference type="GO" id="GO:0004077">
    <property type="term" value="F:biotin--[biotin carboxyl-carrier protein] ligase activity"/>
    <property type="evidence" value="ECO:0007669"/>
    <property type="project" value="UniProtKB-EC"/>
</dbReference>
<feature type="domain" description="Biotin-protein ligase N-terminal" evidence="1">
    <location>
        <begin position="78"/>
        <end position="310"/>
    </location>
</feature>
<name>A0A8S3RVW8_MYTED</name>
<gene>
    <name evidence="2" type="ORF">MEDL_24950</name>
</gene>
<dbReference type="EC" id="6.3.4.11" evidence="2"/>
<dbReference type="EMBL" id="CAJPWZ010001246">
    <property type="protein sequence ID" value="CAG2210895.1"/>
    <property type="molecule type" value="Genomic_DNA"/>
</dbReference>
<dbReference type="Pfam" id="PF09825">
    <property type="entry name" value="BPL_N"/>
    <property type="match status" value="1"/>
</dbReference>
<dbReference type="Proteomes" id="UP000683360">
    <property type="component" value="Unassembled WGS sequence"/>
</dbReference>
<comment type="caution">
    <text evidence="2">The sequence shown here is derived from an EMBL/GenBank/DDBJ whole genome shotgun (WGS) entry which is preliminary data.</text>
</comment>
<dbReference type="EC" id="6.3.4.10" evidence="2"/>
<proteinExistence type="predicted"/>
<dbReference type="Gene3D" id="3.40.50.880">
    <property type="match status" value="1"/>
</dbReference>
<dbReference type="EC" id="6.3.4.15" evidence="2"/>
<sequence>MESTYNASEKNNESPGGKPTFCFCTYSCGTRDYIINCDQNDILYCQQAYGESRPIHGCSEEFISLVNLILPNHDRPSDVNEAADLYEDLLRTAALLAIGGGYDTGYIQALQSDGIRNIKNYVEGGGSYLGICAGAYLACRRIEFDKGGKFEVCGSRDLGFFPGVCIGPTFPGFLYDSEAGAHAAQIKTDDSMVTKISSTDQGSKDIIPKDIPDTYLYFNGGGHFTLDDKTSQNVKIIARYNNSPDGIPHPAVVWCKVGRGVAVLSGPHFEYIADKLDPSIVYLKTVIPKMKQTLLSRDIFYRTILKLLKISKL</sequence>
<keyword evidence="2" id="KW-0436">Ligase</keyword>
<organism evidence="2 3">
    <name type="scientific">Mytilus edulis</name>
    <name type="common">Blue mussel</name>
    <dbReference type="NCBI Taxonomy" id="6550"/>
    <lineage>
        <taxon>Eukaryota</taxon>
        <taxon>Metazoa</taxon>
        <taxon>Spiralia</taxon>
        <taxon>Lophotrochozoa</taxon>
        <taxon>Mollusca</taxon>
        <taxon>Bivalvia</taxon>
        <taxon>Autobranchia</taxon>
        <taxon>Pteriomorphia</taxon>
        <taxon>Mytilida</taxon>
        <taxon>Mytiloidea</taxon>
        <taxon>Mytilidae</taxon>
        <taxon>Mytilinae</taxon>
        <taxon>Mytilus</taxon>
    </lineage>
</organism>
<accession>A0A8S3RVW8</accession>
<dbReference type="EC" id="6.3.4.9" evidence="2"/>
<keyword evidence="3" id="KW-1185">Reference proteome</keyword>
<reference evidence="2" key="1">
    <citation type="submission" date="2021-03" db="EMBL/GenBank/DDBJ databases">
        <authorList>
            <person name="Bekaert M."/>
        </authorList>
    </citation>
    <scope>NUCLEOTIDE SEQUENCE</scope>
</reference>